<dbReference type="Gene3D" id="2.60.120.200">
    <property type="match status" value="1"/>
</dbReference>
<evidence type="ECO:0000313" key="8">
    <source>
        <dbReference type="Proteomes" id="UP001174909"/>
    </source>
</evidence>
<comment type="similarity">
    <text evidence="1">Belongs to the short-chain dehydrogenases/reductases (SDR) family.</text>
</comment>
<comment type="catalytic activity">
    <reaction evidence="5">
        <text>a (3R)-hydroxyacyl-[ACP] + NADP(+) = a 3-oxoacyl-[ACP] + NADPH + H(+)</text>
        <dbReference type="Rhea" id="RHEA:17397"/>
        <dbReference type="Rhea" id="RHEA-COMP:9916"/>
        <dbReference type="Rhea" id="RHEA-COMP:9945"/>
        <dbReference type="ChEBI" id="CHEBI:15378"/>
        <dbReference type="ChEBI" id="CHEBI:57783"/>
        <dbReference type="ChEBI" id="CHEBI:58349"/>
        <dbReference type="ChEBI" id="CHEBI:78776"/>
        <dbReference type="ChEBI" id="CHEBI:78827"/>
        <dbReference type="EC" id="1.1.1.100"/>
    </reaction>
</comment>
<evidence type="ECO:0000256" key="3">
    <source>
        <dbReference type="ARBA" id="ARBA00022729"/>
    </source>
</evidence>
<dbReference type="SUPFAM" id="SSF51735">
    <property type="entry name" value="NAD(P)-binding Rossmann-fold domains"/>
    <property type="match status" value="1"/>
</dbReference>
<gene>
    <name evidence="7" type="ORF">GBAR_LOCUS6361</name>
</gene>
<dbReference type="EC" id="1.1.1.100" evidence="2"/>
<dbReference type="SMART" id="SM00560">
    <property type="entry name" value="LamGL"/>
    <property type="match status" value="1"/>
</dbReference>
<dbReference type="Proteomes" id="UP001174909">
    <property type="component" value="Unassembled WGS sequence"/>
</dbReference>
<dbReference type="CDD" id="cd05233">
    <property type="entry name" value="SDR_c"/>
    <property type="match status" value="1"/>
</dbReference>
<dbReference type="PRINTS" id="PR00081">
    <property type="entry name" value="GDHRDH"/>
</dbReference>
<evidence type="ECO:0000259" key="6">
    <source>
        <dbReference type="SMART" id="SM00560"/>
    </source>
</evidence>
<reference evidence="7" key="1">
    <citation type="submission" date="2023-03" db="EMBL/GenBank/DDBJ databases">
        <authorList>
            <person name="Steffen K."/>
            <person name="Cardenas P."/>
        </authorList>
    </citation>
    <scope>NUCLEOTIDE SEQUENCE</scope>
</reference>
<evidence type="ECO:0000256" key="1">
    <source>
        <dbReference type="ARBA" id="ARBA00006484"/>
    </source>
</evidence>
<organism evidence="7 8">
    <name type="scientific">Geodia barretti</name>
    <name type="common">Barrett's horny sponge</name>
    <dbReference type="NCBI Taxonomy" id="519541"/>
    <lineage>
        <taxon>Eukaryota</taxon>
        <taxon>Metazoa</taxon>
        <taxon>Porifera</taxon>
        <taxon>Demospongiae</taxon>
        <taxon>Heteroscleromorpha</taxon>
        <taxon>Tetractinellida</taxon>
        <taxon>Astrophorina</taxon>
        <taxon>Geodiidae</taxon>
        <taxon>Geodia</taxon>
    </lineage>
</organism>
<evidence type="ECO:0000256" key="5">
    <source>
        <dbReference type="ARBA" id="ARBA00048508"/>
    </source>
</evidence>
<dbReference type="Pfam" id="PF13561">
    <property type="entry name" value="adh_short_C2"/>
    <property type="match status" value="1"/>
</dbReference>
<dbReference type="Pfam" id="PF13385">
    <property type="entry name" value="Laminin_G_3"/>
    <property type="match status" value="1"/>
</dbReference>
<dbReference type="GO" id="GO:0004316">
    <property type="term" value="F:3-oxoacyl-[acyl-carrier-protein] reductase (NADPH) activity"/>
    <property type="evidence" value="ECO:0007669"/>
    <property type="project" value="UniProtKB-EC"/>
</dbReference>
<evidence type="ECO:0000313" key="7">
    <source>
        <dbReference type="EMBL" id="CAI8009501.1"/>
    </source>
</evidence>
<accession>A0AA35RFQ5</accession>
<dbReference type="InterPro" id="IPR013320">
    <property type="entry name" value="ConA-like_dom_sf"/>
</dbReference>
<dbReference type="SUPFAM" id="SSF49899">
    <property type="entry name" value="Concanavalin A-like lectins/glucanases"/>
    <property type="match status" value="1"/>
</dbReference>
<keyword evidence="4" id="KW-1015">Disulfide bond</keyword>
<dbReference type="EMBL" id="CASHTH010000966">
    <property type="protein sequence ID" value="CAI8009501.1"/>
    <property type="molecule type" value="Genomic_DNA"/>
</dbReference>
<keyword evidence="8" id="KW-1185">Reference proteome</keyword>
<dbReference type="InterPro" id="IPR050259">
    <property type="entry name" value="SDR"/>
</dbReference>
<dbReference type="InterPro" id="IPR002347">
    <property type="entry name" value="SDR_fam"/>
</dbReference>
<keyword evidence="3" id="KW-0732">Signal</keyword>
<sequence length="500" mass="54692">MVRTLAEAGADIAICYYRDQETARLLQDEITAKGVRAAIVQADVTNQDSINAMRDVVSERLGLADIIVNNAVIQYNWTSVLEQSAEDYESQFQSCVLHNVYMAQAFVPGMIESGWGRVVSINTECSMQNFATQSAYTSGKRGMDGVLRVLAKEVGAHGVTVNQVAPGWTVSEKSEASASDEHYWSKVPMQRRGTAQEIANTVLFLASDLASYITGQVVSTEGNMERHKLEYEMLNDHNPNAETGQHWEVDVHATPEELQTFAETGLSCSRSSAQHPDAVGIWLFDEGAGDEAADSSGHEHTASVVGGKLEWADGKIGKAAGFKPGTYLEVEHTDALNLETFTVAAWIKFVSDTDGGEQNIAYKQVGDDRATRNYTLKMWGSKIYGIFASDGNTDAVELESATDVVDEKWHHVALTYDKKALRLYVNGKEEGSGNFAKNPETNDAPLRIGNGIDGFIDELQILSVALSADEIQSDMDNGIQLPVESIGKVTTTWSRLKTQW</sequence>
<dbReference type="Gene3D" id="3.40.50.720">
    <property type="entry name" value="NAD(P)-binding Rossmann-like Domain"/>
    <property type="match status" value="1"/>
</dbReference>
<protein>
    <recommendedName>
        <fullName evidence="2">3-oxoacyl-[acyl-carrier-protein] reductase</fullName>
        <ecNumber evidence="2">1.1.1.100</ecNumber>
    </recommendedName>
</protein>
<evidence type="ECO:0000256" key="4">
    <source>
        <dbReference type="ARBA" id="ARBA00023157"/>
    </source>
</evidence>
<evidence type="ECO:0000256" key="2">
    <source>
        <dbReference type="ARBA" id="ARBA00012948"/>
    </source>
</evidence>
<dbReference type="PANTHER" id="PTHR42879">
    <property type="entry name" value="3-OXOACYL-(ACYL-CARRIER-PROTEIN) REDUCTASE"/>
    <property type="match status" value="1"/>
</dbReference>
<comment type="caution">
    <text evidence="7">The sequence shown here is derived from an EMBL/GenBank/DDBJ whole genome shotgun (WGS) entry which is preliminary data.</text>
</comment>
<proteinExistence type="inferred from homology"/>
<dbReference type="InterPro" id="IPR036291">
    <property type="entry name" value="NAD(P)-bd_dom_sf"/>
</dbReference>
<dbReference type="AlphaFoldDB" id="A0AA35RFQ5"/>
<dbReference type="InterPro" id="IPR006558">
    <property type="entry name" value="LamG-like"/>
</dbReference>
<feature type="domain" description="LamG-like jellyroll fold" evidence="6">
    <location>
        <begin position="339"/>
        <end position="469"/>
    </location>
</feature>
<name>A0AA35RFQ5_GEOBA</name>